<reference evidence="2" key="1">
    <citation type="journal article" date="2020" name="G3 (Bethesda)">
        <title>High-Quality Assemblies for Three Invasive Social Wasps from the &lt;i&gt;Vespula&lt;/i&gt; Genus.</title>
        <authorList>
            <person name="Harrop T.W.R."/>
            <person name="Guhlin J."/>
            <person name="McLaughlin G.M."/>
            <person name="Permina E."/>
            <person name="Stockwell P."/>
            <person name="Gilligan J."/>
            <person name="Le Lec M.F."/>
            <person name="Gruber M.A.M."/>
            <person name="Quinn O."/>
            <person name="Lovegrove M."/>
            <person name="Duncan E.J."/>
            <person name="Remnant E.J."/>
            <person name="Van Eeckhoven J."/>
            <person name="Graham B."/>
            <person name="Knapp R.A."/>
            <person name="Langford K.W."/>
            <person name="Kronenberg Z."/>
            <person name="Press M.O."/>
            <person name="Eacker S.M."/>
            <person name="Wilson-Rankin E.E."/>
            <person name="Purcell J."/>
            <person name="Lester P.J."/>
            <person name="Dearden P.K."/>
        </authorList>
    </citation>
    <scope>NUCLEOTIDE SEQUENCE</scope>
    <source>
        <strain evidence="2">Volc-1</strain>
    </source>
</reference>
<evidence type="ECO:0000313" key="3">
    <source>
        <dbReference type="Proteomes" id="UP000600918"/>
    </source>
</evidence>
<name>A0A834KIS0_VESPE</name>
<evidence type="ECO:0000313" key="2">
    <source>
        <dbReference type="EMBL" id="KAF7406677.1"/>
    </source>
</evidence>
<protein>
    <submittedName>
        <fullName evidence="2">Uncharacterized protein</fullName>
    </submittedName>
</protein>
<feature type="compositionally biased region" description="Polar residues" evidence="1">
    <location>
        <begin position="55"/>
        <end position="66"/>
    </location>
</feature>
<dbReference type="Proteomes" id="UP000600918">
    <property type="component" value="Unassembled WGS sequence"/>
</dbReference>
<comment type="caution">
    <text evidence="2">The sequence shown here is derived from an EMBL/GenBank/DDBJ whole genome shotgun (WGS) entry which is preliminary data.</text>
</comment>
<evidence type="ECO:0000256" key="1">
    <source>
        <dbReference type="SAM" id="MobiDB-lite"/>
    </source>
</evidence>
<sequence length="178" mass="19892">MLKRLATVAILQDRRESAKGLECFPSKEERPSIEQVIRLLYRSHSPVACLATASDSLEGTSSQEKSQAIPKIDGASNDGNLNFSSASTSRITRIVWRLRLYEDLRLKTLQLRNITVLMTRNISAVDFLPLSRTAMPFNDDDTKARLGDNEANNSPTEASHVLRNSLARVQMARVSYGR</sequence>
<keyword evidence="3" id="KW-1185">Reference proteome</keyword>
<proteinExistence type="predicted"/>
<dbReference type="AlphaFoldDB" id="A0A834KIS0"/>
<gene>
    <name evidence="2" type="ORF">H0235_014333</name>
</gene>
<dbReference type="EMBL" id="JACSDY010000015">
    <property type="protein sequence ID" value="KAF7406677.1"/>
    <property type="molecule type" value="Genomic_DNA"/>
</dbReference>
<accession>A0A834KIS0</accession>
<feature type="region of interest" description="Disordered" evidence="1">
    <location>
        <begin position="55"/>
        <end position="74"/>
    </location>
</feature>
<organism evidence="2 3">
    <name type="scientific">Vespula pensylvanica</name>
    <name type="common">Western yellow jacket</name>
    <name type="synonym">Wasp</name>
    <dbReference type="NCBI Taxonomy" id="30213"/>
    <lineage>
        <taxon>Eukaryota</taxon>
        <taxon>Metazoa</taxon>
        <taxon>Ecdysozoa</taxon>
        <taxon>Arthropoda</taxon>
        <taxon>Hexapoda</taxon>
        <taxon>Insecta</taxon>
        <taxon>Pterygota</taxon>
        <taxon>Neoptera</taxon>
        <taxon>Endopterygota</taxon>
        <taxon>Hymenoptera</taxon>
        <taxon>Apocrita</taxon>
        <taxon>Aculeata</taxon>
        <taxon>Vespoidea</taxon>
        <taxon>Vespidae</taxon>
        <taxon>Vespinae</taxon>
        <taxon>Vespula</taxon>
    </lineage>
</organism>